<organism evidence="1 2">
    <name type="scientific">Lentinula boryana</name>
    <dbReference type="NCBI Taxonomy" id="40481"/>
    <lineage>
        <taxon>Eukaryota</taxon>
        <taxon>Fungi</taxon>
        <taxon>Dikarya</taxon>
        <taxon>Basidiomycota</taxon>
        <taxon>Agaricomycotina</taxon>
        <taxon>Agaricomycetes</taxon>
        <taxon>Agaricomycetidae</taxon>
        <taxon>Agaricales</taxon>
        <taxon>Marasmiineae</taxon>
        <taxon>Omphalotaceae</taxon>
        <taxon>Lentinula</taxon>
    </lineage>
</organism>
<comment type="caution">
    <text evidence="1">The sequence shown here is derived from an EMBL/GenBank/DDBJ whole genome shotgun (WGS) entry which is preliminary data.</text>
</comment>
<sequence>MMFTSLWNMLPHRQEPPQQMTDDPMSPVTSVAAKMAKLHLETLPQSPRSQIAAGIAALRIDEDSMPGSFLLDGAADSLHSSTNAQHGSGEVLELLETLITASSLTTSSIDSSNHNKLFSSAAEFYKGAGANIPSTV</sequence>
<name>A0ABQ8PW66_9AGAR</name>
<accession>A0ABQ8PW66</accession>
<reference evidence="1" key="1">
    <citation type="submission" date="2022-08" db="EMBL/GenBank/DDBJ databases">
        <authorList>
            <consortium name="DOE Joint Genome Institute"/>
            <person name="Min B."/>
            <person name="Riley R."/>
            <person name="Sierra-Patev S."/>
            <person name="Naranjo-Ortiz M."/>
            <person name="Looney B."/>
            <person name="Konkel Z."/>
            <person name="Slot J.C."/>
            <person name="Sakamoto Y."/>
            <person name="Steenwyk J.L."/>
            <person name="Rokas A."/>
            <person name="Carro J."/>
            <person name="Camarero S."/>
            <person name="Ferreira P."/>
            <person name="Molpeceres G."/>
            <person name="Ruiz-Duenas F.J."/>
            <person name="Serrano A."/>
            <person name="Henrissat B."/>
            <person name="Drula E."/>
            <person name="Hughes K.W."/>
            <person name="Mata J.L."/>
            <person name="Ishikawa N.K."/>
            <person name="Vargas-Isla R."/>
            <person name="Ushijima S."/>
            <person name="Smith C.A."/>
            <person name="Ahrendt S."/>
            <person name="Andreopoulos W."/>
            <person name="He G."/>
            <person name="Labutti K."/>
            <person name="Lipzen A."/>
            <person name="Ng V."/>
            <person name="Sandor L."/>
            <person name="Barry K."/>
            <person name="Martinez A.T."/>
            <person name="Xiao Y."/>
            <person name="Gibbons J.G."/>
            <person name="Terashima K."/>
            <person name="Hibbett D.S."/>
            <person name="Grigoriev I.V."/>
        </authorList>
    </citation>
    <scope>NUCLEOTIDE SEQUENCE</scope>
    <source>
        <strain evidence="1">TFB10827</strain>
    </source>
</reference>
<evidence type="ECO:0000313" key="1">
    <source>
        <dbReference type="EMBL" id="KAJ3990685.1"/>
    </source>
</evidence>
<evidence type="ECO:0000313" key="2">
    <source>
        <dbReference type="Proteomes" id="UP001163828"/>
    </source>
</evidence>
<proteinExistence type="predicted"/>
<gene>
    <name evidence="1" type="ORF">F5050DRAFT_1716704</name>
</gene>
<keyword evidence="2" id="KW-1185">Reference proteome</keyword>
<protein>
    <submittedName>
        <fullName evidence="1">Uncharacterized protein</fullName>
    </submittedName>
</protein>
<dbReference type="Proteomes" id="UP001163828">
    <property type="component" value="Unassembled WGS sequence"/>
</dbReference>
<dbReference type="EMBL" id="MU791649">
    <property type="protein sequence ID" value="KAJ3990685.1"/>
    <property type="molecule type" value="Genomic_DNA"/>
</dbReference>